<dbReference type="AlphaFoldDB" id="A0A915L6F6"/>
<keyword evidence="1" id="KW-1185">Reference proteome</keyword>
<dbReference type="Proteomes" id="UP000887565">
    <property type="component" value="Unplaced"/>
</dbReference>
<protein>
    <submittedName>
        <fullName evidence="2">Ovule protein</fullName>
    </submittedName>
</protein>
<organism evidence="1 2">
    <name type="scientific">Romanomermis culicivorax</name>
    <name type="common">Nematode worm</name>
    <dbReference type="NCBI Taxonomy" id="13658"/>
    <lineage>
        <taxon>Eukaryota</taxon>
        <taxon>Metazoa</taxon>
        <taxon>Ecdysozoa</taxon>
        <taxon>Nematoda</taxon>
        <taxon>Enoplea</taxon>
        <taxon>Dorylaimia</taxon>
        <taxon>Mermithida</taxon>
        <taxon>Mermithoidea</taxon>
        <taxon>Mermithidae</taxon>
        <taxon>Romanomermis</taxon>
    </lineage>
</organism>
<evidence type="ECO:0000313" key="2">
    <source>
        <dbReference type="WBParaSite" id="nRc.2.0.1.t46352-RA"/>
    </source>
</evidence>
<sequence length="75" mass="9009">MRRKILRNSKQKRCVLESLNLKFFRPFTPVMGFSFCLSSKIDGVSISDWRYEAVSKVVECREIAIGRRWFWFEDI</sequence>
<accession>A0A915L6F6</accession>
<proteinExistence type="predicted"/>
<evidence type="ECO:0000313" key="1">
    <source>
        <dbReference type="Proteomes" id="UP000887565"/>
    </source>
</evidence>
<reference evidence="2" key="1">
    <citation type="submission" date="2022-11" db="UniProtKB">
        <authorList>
            <consortium name="WormBaseParasite"/>
        </authorList>
    </citation>
    <scope>IDENTIFICATION</scope>
</reference>
<dbReference type="WBParaSite" id="nRc.2.0.1.t46352-RA">
    <property type="protein sequence ID" value="nRc.2.0.1.t46352-RA"/>
    <property type="gene ID" value="nRc.2.0.1.g46352"/>
</dbReference>
<name>A0A915L6F6_ROMCU</name>